<accession>A0A2K9AK71</accession>
<reference evidence="1 2" key="1">
    <citation type="submission" date="2017-12" db="EMBL/GenBank/DDBJ databases">
        <title>Kangiella profundi FT102 completed genome.</title>
        <authorList>
            <person name="Xu J."/>
            <person name="Wang J."/>
            <person name="Lu Y."/>
        </authorList>
    </citation>
    <scope>NUCLEOTIDE SEQUENCE [LARGE SCALE GENOMIC DNA]</scope>
    <source>
        <strain evidence="1 2">FT102</strain>
    </source>
</reference>
<dbReference type="RefSeq" id="WP_106647163.1">
    <property type="nucleotide sequence ID" value="NZ_BMGO01000001.1"/>
</dbReference>
<protein>
    <submittedName>
        <fullName evidence="1">Uncharacterized protein</fullName>
    </submittedName>
</protein>
<organism evidence="1 2">
    <name type="scientific">Kangiella profundi</name>
    <dbReference type="NCBI Taxonomy" id="1561924"/>
    <lineage>
        <taxon>Bacteria</taxon>
        <taxon>Pseudomonadati</taxon>
        <taxon>Pseudomonadota</taxon>
        <taxon>Gammaproteobacteria</taxon>
        <taxon>Kangiellales</taxon>
        <taxon>Kangiellaceae</taxon>
        <taxon>Kangiella</taxon>
    </lineage>
</organism>
<evidence type="ECO:0000313" key="2">
    <source>
        <dbReference type="Proteomes" id="UP000232693"/>
    </source>
</evidence>
<keyword evidence="2" id="KW-1185">Reference proteome</keyword>
<proteinExistence type="predicted"/>
<gene>
    <name evidence="1" type="ORF">CW740_08835</name>
</gene>
<dbReference type="EMBL" id="CP025120">
    <property type="protein sequence ID" value="AUD79344.1"/>
    <property type="molecule type" value="Genomic_DNA"/>
</dbReference>
<name>A0A2K9AK71_9GAMM</name>
<sequence length="194" mass="22587">MTELDNKDNLHDEALRKIGRNVVNFQKIEALLKVLVLYSSVDFQTRDNEVTHSLNEKSIRNRSLGEAASKFLKNLFKNRVAENEELDCSELHISIRFYLDMDAEDVAKEKVELERLVSERNQLIHKDLASIDFNCVNSCRKLILKLDEQNSRVLDKLNQLKDIWETFNQMQKELLTYFQSDELLAALIEAKIGT</sequence>
<evidence type="ECO:0000313" key="1">
    <source>
        <dbReference type="EMBL" id="AUD79344.1"/>
    </source>
</evidence>
<dbReference type="KEGG" id="kpd:CW740_08835"/>
<dbReference type="OrthoDB" id="571278at2"/>
<dbReference type="AlphaFoldDB" id="A0A2K9AK71"/>
<dbReference type="Proteomes" id="UP000232693">
    <property type="component" value="Chromosome"/>
</dbReference>